<proteinExistence type="predicted"/>
<organism evidence="2 3">
    <name type="scientific">Rhodoplanes tepidamans</name>
    <name type="common">Rhodoplanes cryptolactis</name>
    <dbReference type="NCBI Taxonomy" id="200616"/>
    <lineage>
        <taxon>Bacteria</taxon>
        <taxon>Pseudomonadati</taxon>
        <taxon>Pseudomonadota</taxon>
        <taxon>Alphaproteobacteria</taxon>
        <taxon>Hyphomicrobiales</taxon>
        <taxon>Nitrobacteraceae</taxon>
        <taxon>Rhodoplanes</taxon>
    </lineage>
</organism>
<reference evidence="2" key="1">
    <citation type="journal article" date="2023" name="Microbiol Resour">
        <title>Genome Sequences of Rhodoplanes serenus and Two Thermotolerant Strains, Rhodoplanes tepidamans and 'Rhodoplanes cryptolactis,' Further Refine the Genus.</title>
        <authorList>
            <person name="Rayyan A.A."/>
            <person name="Kyndt J.A."/>
        </authorList>
    </citation>
    <scope>NUCLEOTIDE SEQUENCE</scope>
    <source>
        <strain evidence="2">DSM 9987</strain>
    </source>
</reference>
<sequence>MRRLFLLGIGLGVVGTAAFLAGFVVFAWRVPREEVVLSGTADGIVALTGGASRVVDAVELLASGRGRRLLITGVHRSTSSSELARGVPDFEQLFDCCIDLDHEARNTIGNAVETRRWTLGRGFRSLVVVTSSYHMPRAMAELGHRLPGVALIPYPVVTRARAEPWWSNGANARLLMTEYVKYIVALARIRIEPVVDLTEAAQRRRSPPAVPPGPAT</sequence>
<evidence type="ECO:0000313" key="3">
    <source>
        <dbReference type="Proteomes" id="UP001165652"/>
    </source>
</evidence>
<dbReference type="CDD" id="cd06259">
    <property type="entry name" value="YdcF-like"/>
    <property type="match status" value="1"/>
</dbReference>
<gene>
    <name evidence="2" type="ORF">PQJ73_12550</name>
</gene>
<accession>A0ABT5JB71</accession>
<keyword evidence="3" id="KW-1185">Reference proteome</keyword>
<protein>
    <submittedName>
        <fullName evidence="2">YdcF family protein</fullName>
    </submittedName>
</protein>
<feature type="domain" description="DUF218" evidence="1">
    <location>
        <begin position="42"/>
        <end position="180"/>
    </location>
</feature>
<dbReference type="Gene3D" id="3.40.50.620">
    <property type="entry name" value="HUPs"/>
    <property type="match status" value="1"/>
</dbReference>
<dbReference type="InterPro" id="IPR014729">
    <property type="entry name" value="Rossmann-like_a/b/a_fold"/>
</dbReference>
<dbReference type="InterPro" id="IPR003848">
    <property type="entry name" value="DUF218"/>
</dbReference>
<dbReference type="PANTHER" id="PTHR30336:SF4">
    <property type="entry name" value="ENVELOPE BIOGENESIS FACTOR ELYC"/>
    <property type="match status" value="1"/>
</dbReference>
<reference evidence="2" key="2">
    <citation type="submission" date="2023-02" db="EMBL/GenBank/DDBJ databases">
        <authorList>
            <person name="Rayyan A."/>
            <person name="Meyer T."/>
            <person name="Kyndt J.A."/>
        </authorList>
    </citation>
    <scope>NUCLEOTIDE SEQUENCE</scope>
    <source>
        <strain evidence="2">DSM 9987</strain>
    </source>
</reference>
<evidence type="ECO:0000313" key="2">
    <source>
        <dbReference type="EMBL" id="MDC7786514.1"/>
    </source>
</evidence>
<comment type="caution">
    <text evidence="2">The sequence shown here is derived from an EMBL/GenBank/DDBJ whole genome shotgun (WGS) entry which is preliminary data.</text>
</comment>
<dbReference type="PANTHER" id="PTHR30336">
    <property type="entry name" value="INNER MEMBRANE PROTEIN, PROBABLE PERMEASE"/>
    <property type="match status" value="1"/>
</dbReference>
<dbReference type="Pfam" id="PF02698">
    <property type="entry name" value="DUF218"/>
    <property type="match status" value="1"/>
</dbReference>
<dbReference type="InterPro" id="IPR051599">
    <property type="entry name" value="Cell_Envelope_Assoc"/>
</dbReference>
<dbReference type="RefSeq" id="WP_272777363.1">
    <property type="nucleotide sequence ID" value="NZ_JAQQLI010000017.1"/>
</dbReference>
<dbReference type="EMBL" id="JAQQLI010000017">
    <property type="protein sequence ID" value="MDC7786514.1"/>
    <property type="molecule type" value="Genomic_DNA"/>
</dbReference>
<evidence type="ECO:0000259" key="1">
    <source>
        <dbReference type="Pfam" id="PF02698"/>
    </source>
</evidence>
<dbReference type="Proteomes" id="UP001165652">
    <property type="component" value="Unassembled WGS sequence"/>
</dbReference>
<name>A0ABT5JB71_RHOTP</name>